<protein>
    <submittedName>
        <fullName evidence="1">Spermatogenesis-associated 4-related</fullName>
    </submittedName>
</protein>
<comment type="caution">
    <text evidence="1">The sequence shown here is derived from an EMBL/GenBank/DDBJ whole genome shotgun (WGS) entry which is preliminary data.</text>
</comment>
<reference evidence="1" key="1">
    <citation type="submission" date="2022-04" db="EMBL/GenBank/DDBJ databases">
        <title>Chromosome-scale genome assembly of Holotrichia oblita Faldermann.</title>
        <authorList>
            <person name="Rongchong L."/>
        </authorList>
    </citation>
    <scope>NUCLEOTIDE SEQUENCE</scope>
    <source>
        <strain evidence="1">81SQS9</strain>
    </source>
</reference>
<organism evidence="1 2">
    <name type="scientific">Holotrichia oblita</name>
    <name type="common">Chafer beetle</name>
    <dbReference type="NCBI Taxonomy" id="644536"/>
    <lineage>
        <taxon>Eukaryota</taxon>
        <taxon>Metazoa</taxon>
        <taxon>Ecdysozoa</taxon>
        <taxon>Arthropoda</taxon>
        <taxon>Hexapoda</taxon>
        <taxon>Insecta</taxon>
        <taxon>Pterygota</taxon>
        <taxon>Neoptera</taxon>
        <taxon>Endopterygota</taxon>
        <taxon>Coleoptera</taxon>
        <taxon>Polyphaga</taxon>
        <taxon>Scarabaeiformia</taxon>
        <taxon>Scarabaeidae</taxon>
        <taxon>Melolonthinae</taxon>
        <taxon>Holotrichia</taxon>
    </lineage>
</organism>
<dbReference type="Proteomes" id="UP001056778">
    <property type="component" value="Chromosome 7"/>
</dbReference>
<gene>
    <name evidence="1" type="ORF">MML48_7g00017921</name>
</gene>
<name>A0ACB9SRJ9_HOLOL</name>
<evidence type="ECO:0000313" key="2">
    <source>
        <dbReference type="Proteomes" id="UP001056778"/>
    </source>
</evidence>
<accession>A0ACB9SRJ9</accession>
<dbReference type="EMBL" id="CM043021">
    <property type="protein sequence ID" value="KAI4457840.1"/>
    <property type="molecule type" value="Genomic_DNA"/>
</dbReference>
<keyword evidence="2" id="KW-1185">Reference proteome</keyword>
<evidence type="ECO:0000313" key="1">
    <source>
        <dbReference type="EMBL" id="KAI4457840.1"/>
    </source>
</evidence>
<proteinExistence type="predicted"/>
<sequence>MSKESYIKLRAEEIHNWINRYKISRTNHHISRDFSDAVPLAEILKLHFPSVVDLQQYRPKNSIAQKKVNWKILNRNVLSKLGINLSAKKVDDLARSQPGAIEKVLFQVRNSIKEKEKQKVKEGEDVSVTDTPFPAYETTVVPVQLQDGHRILLKKIIPSHIYDEIKKDIEEKAAEIITLEDKVAKLERVLRVRNAEIRNLTSQLRKLSTEYYTNNNLKSK</sequence>